<dbReference type="EC" id="2.7.13.3" evidence="3"/>
<evidence type="ECO:0000256" key="9">
    <source>
        <dbReference type="ARBA" id="ARBA00023012"/>
    </source>
</evidence>
<comment type="subcellular location">
    <subcellularLocation>
        <location evidence="2">Membrane</location>
        <topology evidence="2">Multi-pass membrane protein</topology>
    </subcellularLocation>
</comment>
<dbReference type="SMART" id="SM00304">
    <property type="entry name" value="HAMP"/>
    <property type="match status" value="1"/>
</dbReference>
<dbReference type="InterPro" id="IPR050428">
    <property type="entry name" value="TCS_sensor_his_kinase"/>
</dbReference>
<evidence type="ECO:0000259" key="13">
    <source>
        <dbReference type="PROSITE" id="PS50885"/>
    </source>
</evidence>
<dbReference type="CDD" id="cd00075">
    <property type="entry name" value="HATPase"/>
    <property type="match status" value="1"/>
</dbReference>
<dbReference type="InterPro" id="IPR003660">
    <property type="entry name" value="HAMP_dom"/>
</dbReference>
<feature type="domain" description="HAMP" evidence="13">
    <location>
        <begin position="197"/>
        <end position="250"/>
    </location>
</feature>
<protein>
    <recommendedName>
        <fullName evidence="3">histidine kinase</fullName>
        <ecNumber evidence="3">2.7.13.3</ecNumber>
    </recommendedName>
</protein>
<name>A0A421DPA3_9GAMM</name>
<feature type="transmembrane region" description="Helical" evidence="11">
    <location>
        <begin position="176"/>
        <end position="196"/>
    </location>
</feature>
<evidence type="ECO:0000256" key="3">
    <source>
        <dbReference type="ARBA" id="ARBA00012438"/>
    </source>
</evidence>
<dbReference type="InterPro" id="IPR004358">
    <property type="entry name" value="Sig_transdc_His_kin-like_C"/>
</dbReference>
<dbReference type="SUPFAM" id="SSF47384">
    <property type="entry name" value="Homodimeric domain of signal transducing histidine kinase"/>
    <property type="match status" value="1"/>
</dbReference>
<sequence>MMKNWMNSLTVRLWLVSIVSLAASLALIATIVLGIFNYSPRQMWIQDENLETARRVIAGIHYDAQGQPVSVTLDEPRATLYKEASTALMYRIYDSNGNLILSSTGEKQDSPLTRWGLAEKIAESESLREISINDKRYVLATLNFHHQGRLFTVQSAGSIDFGRAMLDIKLDPVLEVVGWSIFIVTCIFALIFPLTIRHILRPLKQASDISAAIMPGNLSLRLAGQNVPLEIKPLIVAFNGVLERLEQGFYVQQHFLAAAAHELQTPLTLLRGQIELQDEIENKAVLFQDIDFMARQVRQLLHLSEVSELHNYKFEDVDRVAVTLDVITYLSRKAKSKKVKVNLEVSKALAWIKADKSALFILIKNLLENAINVTPVHRTVMILVQHDFIQIADGGPGIKPEYRPFLFERFWRPADRASEGAGLGLAICEEIIKAHNWTIAVEEGEVGSRFIIRFTR</sequence>
<keyword evidence="15" id="KW-1185">Reference proteome</keyword>
<evidence type="ECO:0000256" key="4">
    <source>
        <dbReference type="ARBA" id="ARBA00022553"/>
    </source>
</evidence>
<organism evidence="14 15">
    <name type="scientific">Brenneria alni</name>
    <dbReference type="NCBI Taxonomy" id="71656"/>
    <lineage>
        <taxon>Bacteria</taxon>
        <taxon>Pseudomonadati</taxon>
        <taxon>Pseudomonadota</taxon>
        <taxon>Gammaproteobacteria</taxon>
        <taxon>Enterobacterales</taxon>
        <taxon>Pectobacteriaceae</taxon>
        <taxon>Brenneria</taxon>
    </lineage>
</organism>
<keyword evidence="6 11" id="KW-0812">Transmembrane</keyword>
<dbReference type="PRINTS" id="PR00344">
    <property type="entry name" value="BCTRLSENSOR"/>
</dbReference>
<keyword evidence="7" id="KW-0418">Kinase</keyword>
<evidence type="ECO:0000313" key="14">
    <source>
        <dbReference type="EMBL" id="RLM24473.1"/>
    </source>
</evidence>
<dbReference type="GO" id="GO:0005886">
    <property type="term" value="C:plasma membrane"/>
    <property type="evidence" value="ECO:0007669"/>
    <property type="project" value="TreeGrafter"/>
</dbReference>
<dbReference type="InterPro" id="IPR005467">
    <property type="entry name" value="His_kinase_dom"/>
</dbReference>
<dbReference type="Gene3D" id="1.10.287.130">
    <property type="match status" value="1"/>
</dbReference>
<evidence type="ECO:0000256" key="7">
    <source>
        <dbReference type="ARBA" id="ARBA00022777"/>
    </source>
</evidence>
<dbReference type="InterPro" id="IPR003661">
    <property type="entry name" value="HisK_dim/P_dom"/>
</dbReference>
<gene>
    <name evidence="14" type="ORF">BIY29_08705</name>
</gene>
<evidence type="ECO:0000256" key="5">
    <source>
        <dbReference type="ARBA" id="ARBA00022679"/>
    </source>
</evidence>
<evidence type="ECO:0000256" key="1">
    <source>
        <dbReference type="ARBA" id="ARBA00000085"/>
    </source>
</evidence>
<dbReference type="InterPro" id="IPR036890">
    <property type="entry name" value="HATPase_C_sf"/>
</dbReference>
<feature type="transmembrane region" description="Helical" evidence="11">
    <location>
        <begin position="12"/>
        <end position="36"/>
    </location>
</feature>
<reference evidence="14 15" key="1">
    <citation type="submission" date="2016-09" db="EMBL/GenBank/DDBJ databases">
        <authorList>
            <person name="Doonan J."/>
            <person name="Pachebat J.A."/>
            <person name="Golyshin P.N."/>
            <person name="Denman S."/>
            <person name="Mcdonald J.E."/>
        </authorList>
    </citation>
    <scope>NUCLEOTIDE SEQUENCE [LARGE SCALE GENOMIC DNA]</scope>
    <source>
        <strain evidence="14 15">NCPPB 3934</strain>
    </source>
</reference>
<keyword evidence="8 11" id="KW-1133">Transmembrane helix</keyword>
<evidence type="ECO:0000256" key="8">
    <source>
        <dbReference type="ARBA" id="ARBA00022989"/>
    </source>
</evidence>
<accession>A0A421DPA3</accession>
<dbReference type="EMBL" id="MJLZ01000016">
    <property type="protein sequence ID" value="RLM24473.1"/>
    <property type="molecule type" value="Genomic_DNA"/>
</dbReference>
<dbReference type="InterPro" id="IPR003594">
    <property type="entry name" value="HATPase_dom"/>
</dbReference>
<feature type="domain" description="Histidine kinase" evidence="12">
    <location>
        <begin position="258"/>
        <end position="456"/>
    </location>
</feature>
<evidence type="ECO:0000313" key="15">
    <source>
        <dbReference type="Proteomes" id="UP000285648"/>
    </source>
</evidence>
<dbReference type="Proteomes" id="UP000285648">
    <property type="component" value="Unassembled WGS sequence"/>
</dbReference>
<dbReference type="RefSeq" id="WP_121574805.1">
    <property type="nucleotide sequence ID" value="NZ_MJLZ01000016.1"/>
</dbReference>
<evidence type="ECO:0000256" key="2">
    <source>
        <dbReference type="ARBA" id="ARBA00004141"/>
    </source>
</evidence>
<dbReference type="Pfam" id="PF00512">
    <property type="entry name" value="HisKA"/>
    <property type="match status" value="1"/>
</dbReference>
<keyword evidence="4" id="KW-0597">Phosphoprotein</keyword>
<dbReference type="InterPro" id="IPR036097">
    <property type="entry name" value="HisK_dim/P_sf"/>
</dbReference>
<keyword evidence="10 11" id="KW-0472">Membrane</keyword>
<dbReference type="PANTHER" id="PTHR45436">
    <property type="entry name" value="SENSOR HISTIDINE KINASE YKOH"/>
    <property type="match status" value="1"/>
</dbReference>
<dbReference type="Pfam" id="PF00672">
    <property type="entry name" value="HAMP"/>
    <property type="match status" value="1"/>
</dbReference>
<evidence type="ECO:0000256" key="6">
    <source>
        <dbReference type="ARBA" id="ARBA00022692"/>
    </source>
</evidence>
<comment type="caution">
    <text evidence="14">The sequence shown here is derived from an EMBL/GenBank/DDBJ whole genome shotgun (WGS) entry which is preliminary data.</text>
</comment>
<dbReference type="CDD" id="cd00082">
    <property type="entry name" value="HisKA"/>
    <property type="match status" value="1"/>
</dbReference>
<proteinExistence type="predicted"/>
<dbReference type="OrthoDB" id="9809766at2"/>
<dbReference type="PANTHER" id="PTHR45436:SF15">
    <property type="entry name" value="SENSOR HISTIDINE KINASE CUSS"/>
    <property type="match status" value="1"/>
</dbReference>
<keyword evidence="5" id="KW-0808">Transferase</keyword>
<dbReference type="SUPFAM" id="SSF55874">
    <property type="entry name" value="ATPase domain of HSP90 chaperone/DNA topoisomerase II/histidine kinase"/>
    <property type="match status" value="1"/>
</dbReference>
<comment type="catalytic activity">
    <reaction evidence="1">
        <text>ATP + protein L-histidine = ADP + protein N-phospho-L-histidine.</text>
        <dbReference type="EC" id="2.7.13.3"/>
    </reaction>
</comment>
<dbReference type="SMART" id="SM00387">
    <property type="entry name" value="HATPase_c"/>
    <property type="match status" value="1"/>
</dbReference>
<dbReference type="AlphaFoldDB" id="A0A421DPA3"/>
<dbReference type="Pfam" id="PF02518">
    <property type="entry name" value="HATPase_c"/>
    <property type="match status" value="1"/>
</dbReference>
<keyword evidence="9" id="KW-0902">Two-component regulatory system</keyword>
<evidence type="ECO:0000256" key="11">
    <source>
        <dbReference type="SAM" id="Phobius"/>
    </source>
</evidence>
<dbReference type="PROSITE" id="PS50885">
    <property type="entry name" value="HAMP"/>
    <property type="match status" value="1"/>
</dbReference>
<dbReference type="PROSITE" id="PS50109">
    <property type="entry name" value="HIS_KIN"/>
    <property type="match status" value="1"/>
</dbReference>
<dbReference type="Gene3D" id="3.30.565.10">
    <property type="entry name" value="Histidine kinase-like ATPase, C-terminal domain"/>
    <property type="match status" value="1"/>
</dbReference>
<dbReference type="GO" id="GO:0000155">
    <property type="term" value="F:phosphorelay sensor kinase activity"/>
    <property type="evidence" value="ECO:0007669"/>
    <property type="project" value="InterPro"/>
</dbReference>
<evidence type="ECO:0000256" key="10">
    <source>
        <dbReference type="ARBA" id="ARBA00023136"/>
    </source>
</evidence>
<evidence type="ECO:0000259" key="12">
    <source>
        <dbReference type="PROSITE" id="PS50109"/>
    </source>
</evidence>